<evidence type="ECO:0000313" key="1">
    <source>
        <dbReference type="EMBL" id="KKK65321.1"/>
    </source>
</evidence>
<gene>
    <name evidence="1" type="ORF">LCGC14_2975350</name>
</gene>
<comment type="caution">
    <text evidence="1">The sequence shown here is derived from an EMBL/GenBank/DDBJ whole genome shotgun (WGS) entry which is preliminary data.</text>
</comment>
<sequence>MKILKAKEKSRKETIVDVEAKTVECHHATVHPSLEKGCRYQMRWVIDFSKTPMEQILRAAAEYCIIANRRNLAKVKKPVNDDWNNITVDAAPLIPQHVSKVAKARVALEQFSPEELADMGIVLTDEKS</sequence>
<protein>
    <submittedName>
        <fullName evidence="1">Uncharacterized protein</fullName>
    </submittedName>
</protein>
<reference evidence="1" key="1">
    <citation type="journal article" date="2015" name="Nature">
        <title>Complex archaea that bridge the gap between prokaryotes and eukaryotes.</title>
        <authorList>
            <person name="Spang A."/>
            <person name="Saw J.H."/>
            <person name="Jorgensen S.L."/>
            <person name="Zaremba-Niedzwiedzka K."/>
            <person name="Martijn J."/>
            <person name="Lind A.E."/>
            <person name="van Eijk R."/>
            <person name="Schleper C."/>
            <person name="Guy L."/>
            <person name="Ettema T.J."/>
        </authorList>
    </citation>
    <scope>NUCLEOTIDE SEQUENCE</scope>
</reference>
<proteinExistence type="predicted"/>
<name>A0A0F8ZZG7_9ZZZZ</name>
<organism evidence="1">
    <name type="scientific">marine sediment metagenome</name>
    <dbReference type="NCBI Taxonomy" id="412755"/>
    <lineage>
        <taxon>unclassified sequences</taxon>
        <taxon>metagenomes</taxon>
        <taxon>ecological metagenomes</taxon>
    </lineage>
</organism>
<accession>A0A0F8ZZG7</accession>
<dbReference type="AlphaFoldDB" id="A0A0F8ZZG7"/>
<dbReference type="EMBL" id="LAZR01060613">
    <property type="protein sequence ID" value="KKK65321.1"/>
    <property type="molecule type" value="Genomic_DNA"/>
</dbReference>